<dbReference type="EMBL" id="CP034752">
    <property type="protein sequence ID" value="QBH95993.1"/>
    <property type="molecule type" value="Genomic_DNA"/>
</dbReference>
<dbReference type="OrthoDB" id="6434547at2"/>
<protein>
    <submittedName>
        <fullName evidence="2">DUF2635 domain-containing protein</fullName>
    </submittedName>
</protein>
<accession>A0A411WIH7</accession>
<evidence type="ECO:0000313" key="2">
    <source>
        <dbReference type="EMBL" id="QBH95993.1"/>
    </source>
</evidence>
<dbReference type="AlphaFoldDB" id="A0A411WIH7"/>
<gene>
    <name evidence="2" type="ORF">EKN56_06005</name>
</gene>
<name>A0A411WIH7_9GAMM</name>
<keyword evidence="3" id="KW-1185">Reference proteome</keyword>
<dbReference type="Proteomes" id="UP000293154">
    <property type="component" value="Chromosome"/>
</dbReference>
<organism evidence="2 3">
    <name type="scientific">Limnobaculum zhutongyuii</name>
    <dbReference type="NCBI Taxonomy" id="2498113"/>
    <lineage>
        <taxon>Bacteria</taxon>
        <taxon>Pseudomonadati</taxon>
        <taxon>Pseudomonadota</taxon>
        <taxon>Gammaproteobacteria</taxon>
        <taxon>Enterobacterales</taxon>
        <taxon>Budviciaceae</taxon>
        <taxon>Limnobaculum</taxon>
    </lineage>
</organism>
<evidence type="ECO:0000256" key="1">
    <source>
        <dbReference type="SAM" id="MobiDB-lite"/>
    </source>
</evidence>
<evidence type="ECO:0000313" key="3">
    <source>
        <dbReference type="Proteomes" id="UP000293154"/>
    </source>
</evidence>
<sequence>MTTLLVKARAGLKIPLEHNPKKYITTEPVPVESSAYYRRAVKDGDLVLCQPESTKTVNEPVPGEPTHEESTPTVNRGKAK</sequence>
<proteinExistence type="predicted"/>
<dbReference type="KEGG" id="prag:EKN56_06005"/>
<dbReference type="RefSeq" id="WP_130590973.1">
    <property type="nucleotide sequence ID" value="NZ_CP034752.1"/>
</dbReference>
<feature type="region of interest" description="Disordered" evidence="1">
    <location>
        <begin position="52"/>
        <end position="80"/>
    </location>
</feature>
<reference evidence="2 3" key="1">
    <citation type="submission" date="2019-03" db="EMBL/GenBank/DDBJ databases">
        <title>Pragia sp. nov. isolated from the gut tract of Carduelis flavirostris.</title>
        <authorList>
            <person name="Ge Y."/>
        </authorList>
    </citation>
    <scope>NUCLEOTIDE SEQUENCE [LARGE SCALE GENOMIC DNA]</scope>
    <source>
        <strain evidence="2 3">CF-458</strain>
    </source>
</reference>